<proteinExistence type="predicted"/>
<sequence>MTTNLISIEFGTRRGQLVVSACPGFLPRLRPAYPMADGVVARVADWQKHKSTGVSVPGCRGVT</sequence>
<reference evidence="1 2" key="1">
    <citation type="submission" date="2019-03" db="EMBL/GenBank/DDBJ databases">
        <title>Sequencing the genomes of 1000 actinobacteria strains.</title>
        <authorList>
            <person name="Klenk H.-P."/>
        </authorList>
    </citation>
    <scope>NUCLEOTIDE SEQUENCE [LARGE SCALE GENOMIC DNA]</scope>
    <source>
        <strain evidence="1 2">DSM 44969</strain>
    </source>
</reference>
<keyword evidence="2" id="KW-1185">Reference proteome</keyword>
<dbReference type="AlphaFoldDB" id="A0A4V2PIY4"/>
<evidence type="ECO:0000313" key="1">
    <source>
        <dbReference type="EMBL" id="TCK26426.1"/>
    </source>
</evidence>
<comment type="caution">
    <text evidence="1">The sequence shown here is derived from an EMBL/GenBank/DDBJ whole genome shotgun (WGS) entry which is preliminary data.</text>
</comment>
<name>A0A4V2PIY4_PSEEN</name>
<organism evidence="1 2">
    <name type="scientific">Pseudonocardia endophytica</name>
    <dbReference type="NCBI Taxonomy" id="401976"/>
    <lineage>
        <taxon>Bacteria</taxon>
        <taxon>Bacillati</taxon>
        <taxon>Actinomycetota</taxon>
        <taxon>Actinomycetes</taxon>
        <taxon>Pseudonocardiales</taxon>
        <taxon>Pseudonocardiaceae</taxon>
        <taxon>Pseudonocardia</taxon>
    </lineage>
</organism>
<dbReference type="EMBL" id="SMFZ01000001">
    <property type="protein sequence ID" value="TCK26426.1"/>
    <property type="molecule type" value="Genomic_DNA"/>
</dbReference>
<dbReference type="Proteomes" id="UP000295560">
    <property type="component" value="Unassembled WGS sequence"/>
</dbReference>
<gene>
    <name evidence="1" type="ORF">EV378_2263</name>
</gene>
<protein>
    <submittedName>
        <fullName evidence="1">Uncharacterized protein</fullName>
    </submittedName>
</protein>
<accession>A0A4V2PIY4</accession>
<evidence type="ECO:0000313" key="2">
    <source>
        <dbReference type="Proteomes" id="UP000295560"/>
    </source>
</evidence>
<dbReference type="RefSeq" id="WP_132423672.1">
    <property type="nucleotide sequence ID" value="NZ_SMFZ01000001.1"/>
</dbReference>